<feature type="transmembrane region" description="Helical" evidence="2">
    <location>
        <begin position="341"/>
        <end position="365"/>
    </location>
</feature>
<proteinExistence type="predicted"/>
<dbReference type="EMBL" id="ML769493">
    <property type="protein sequence ID" value="KAE9397722.1"/>
    <property type="molecule type" value="Genomic_DNA"/>
</dbReference>
<name>A0A6A4HGJ3_9AGAR</name>
<evidence type="ECO:0000256" key="1">
    <source>
        <dbReference type="SAM" id="MobiDB-lite"/>
    </source>
</evidence>
<feature type="region of interest" description="Disordered" evidence="1">
    <location>
        <begin position="308"/>
        <end position="335"/>
    </location>
</feature>
<sequence length="474" mass="50851">MSTVWFMVDDTDPRLNYSGLWSFVPDTSNVTDYDGGPNFTGPVYNNTLHSTTDNATISFRFNGSSFLGVYGTQDGAVENGQLPDISCAVDGEQTWTFGDQYPTGTSPNNMLACRADATFGASSPGEHELLINVTNFPNSVWYFDYITFESLADPVFDGEILQAGNGELIDSSNYSMLTFGAGWTDTTEDSTSTSILNSEARIKFNGTSVTLYGTISSNVSNTAAYQVDEQDPVVFQLPGDPGIGLDIGPDSTPLTAVSKEPLFSAASLGIGEHTVLVAFNGSPSGMPLDINYFYVTSLTAAEQASLASPSSPASTSLSPASLPSSHPSSSPPSSNTGHTKVIIGAFLGSVIPIILLMVLATIVWVRKNNMRKRLFAAEVLEAPFSIKDATPPMPPSFKRQIIEDHVPTSPNDLDSIPGSANVRTMKLEQRLVILQEQAAAQQREAQMSTEPIIHTDSGMRLTEREEFPPGYTAD</sequence>
<dbReference type="Gene3D" id="2.60.120.260">
    <property type="entry name" value="Galactose-binding domain-like"/>
    <property type="match status" value="1"/>
</dbReference>
<evidence type="ECO:0000313" key="3">
    <source>
        <dbReference type="EMBL" id="KAE9397722.1"/>
    </source>
</evidence>
<dbReference type="OrthoDB" id="3052647at2759"/>
<gene>
    <name evidence="3" type="ORF">BT96DRAFT_921287</name>
</gene>
<organism evidence="3 4">
    <name type="scientific">Gymnopus androsaceus JB14</name>
    <dbReference type="NCBI Taxonomy" id="1447944"/>
    <lineage>
        <taxon>Eukaryota</taxon>
        <taxon>Fungi</taxon>
        <taxon>Dikarya</taxon>
        <taxon>Basidiomycota</taxon>
        <taxon>Agaricomycotina</taxon>
        <taxon>Agaricomycetes</taxon>
        <taxon>Agaricomycetidae</taxon>
        <taxon>Agaricales</taxon>
        <taxon>Marasmiineae</taxon>
        <taxon>Omphalotaceae</taxon>
        <taxon>Gymnopus</taxon>
    </lineage>
</organism>
<evidence type="ECO:0000256" key="2">
    <source>
        <dbReference type="SAM" id="Phobius"/>
    </source>
</evidence>
<feature type="compositionally biased region" description="Low complexity" evidence="1">
    <location>
        <begin position="308"/>
        <end position="334"/>
    </location>
</feature>
<keyword evidence="2" id="KW-1133">Transmembrane helix</keyword>
<dbReference type="Proteomes" id="UP000799118">
    <property type="component" value="Unassembled WGS sequence"/>
</dbReference>
<feature type="region of interest" description="Disordered" evidence="1">
    <location>
        <begin position="443"/>
        <end position="474"/>
    </location>
</feature>
<accession>A0A6A4HGJ3</accession>
<reference evidence="3" key="1">
    <citation type="journal article" date="2019" name="Environ. Microbiol.">
        <title>Fungal ecological strategies reflected in gene transcription - a case study of two litter decomposers.</title>
        <authorList>
            <person name="Barbi F."/>
            <person name="Kohler A."/>
            <person name="Barry K."/>
            <person name="Baskaran P."/>
            <person name="Daum C."/>
            <person name="Fauchery L."/>
            <person name="Ihrmark K."/>
            <person name="Kuo A."/>
            <person name="LaButti K."/>
            <person name="Lipzen A."/>
            <person name="Morin E."/>
            <person name="Grigoriev I.V."/>
            <person name="Henrissat B."/>
            <person name="Lindahl B."/>
            <person name="Martin F."/>
        </authorList>
    </citation>
    <scope>NUCLEOTIDE SEQUENCE</scope>
    <source>
        <strain evidence="3">JB14</strain>
    </source>
</reference>
<keyword evidence="4" id="KW-1185">Reference proteome</keyword>
<keyword evidence="2" id="KW-0812">Transmembrane</keyword>
<evidence type="ECO:0000313" key="4">
    <source>
        <dbReference type="Proteomes" id="UP000799118"/>
    </source>
</evidence>
<protein>
    <submittedName>
        <fullName evidence="3">Uncharacterized protein</fullName>
    </submittedName>
</protein>
<dbReference type="AlphaFoldDB" id="A0A6A4HGJ3"/>
<keyword evidence="2" id="KW-0472">Membrane</keyword>